<accession>A0ACC2NXD5</accession>
<dbReference type="EMBL" id="CM056742">
    <property type="protein sequence ID" value="KAJ8675954.1"/>
    <property type="molecule type" value="Genomic_DNA"/>
</dbReference>
<dbReference type="Proteomes" id="UP001239111">
    <property type="component" value="Chromosome 2"/>
</dbReference>
<evidence type="ECO:0000313" key="1">
    <source>
        <dbReference type="EMBL" id="KAJ8675954.1"/>
    </source>
</evidence>
<name>A0ACC2NXD5_9HYME</name>
<proteinExistence type="predicted"/>
<evidence type="ECO:0000313" key="2">
    <source>
        <dbReference type="Proteomes" id="UP001239111"/>
    </source>
</evidence>
<gene>
    <name evidence="1" type="ORF">QAD02_011740</name>
</gene>
<protein>
    <submittedName>
        <fullName evidence="1">Uncharacterized protein</fullName>
    </submittedName>
</protein>
<keyword evidence="2" id="KW-1185">Reference proteome</keyword>
<comment type="caution">
    <text evidence="1">The sequence shown here is derived from an EMBL/GenBank/DDBJ whole genome shotgun (WGS) entry which is preliminary data.</text>
</comment>
<organism evidence="1 2">
    <name type="scientific">Eretmocerus hayati</name>
    <dbReference type="NCBI Taxonomy" id="131215"/>
    <lineage>
        <taxon>Eukaryota</taxon>
        <taxon>Metazoa</taxon>
        <taxon>Ecdysozoa</taxon>
        <taxon>Arthropoda</taxon>
        <taxon>Hexapoda</taxon>
        <taxon>Insecta</taxon>
        <taxon>Pterygota</taxon>
        <taxon>Neoptera</taxon>
        <taxon>Endopterygota</taxon>
        <taxon>Hymenoptera</taxon>
        <taxon>Apocrita</taxon>
        <taxon>Proctotrupomorpha</taxon>
        <taxon>Chalcidoidea</taxon>
        <taxon>Aphelinidae</taxon>
        <taxon>Aphelininae</taxon>
        <taxon>Eretmocerus</taxon>
    </lineage>
</organism>
<sequence>MSMSSEEIYYCTSSSSSSSSSSSGSSCSTGNFSSTTLDSKASTIIATQPCVRPFGCPDYNYFWIENKSKTNPKLSYFYNFKSRNVVWERPVPNDVPLPYYSTCWNPDPQLPSDEDDEDLIVSESEDAIQKKRRLEIKRRNRLLLREGKLGVTQLITCKKTMSKKKFRTLWKLLRNPGETEEDVKKRLFEDGENDLTLGTSEISKVAQNDMHNPQFITIKKEPELLDGDGDSAQEPLQELKCSIDSDSDPEHVSRVIKQEYMMHYADSEMETDNDKDEGSEDKYMDQGSDAELENAVDLTNVSQEQLNGLLMDVSDEEILPISDYLAVDLTETAEEDPLQELNRSNYEDPDSEKVNWSFDISCRIENPLLTVNNPELNCPFRAPKLKQISKKHLTSRKRKKKKNSKKIQLEPSSIDIPTVVVKDNEPNDDGPIVCDMYGTRTINYNHPPKMKVPKWQSRSRLSDSGSSNSEFDKEHVSKSQTETHINNKSDALELKNWFPKDKKRKRLRQRKNSNSSWHDSDISAYSDVDEHVKKLVRMKKEKRSSTPEADDHNDSSSVTSLDSVEKDVANEEFLDNQTDLISREKRCEVSEPKTQEVDISMAKIERKSPIVIDLESEDAVEPDQEESQSDFAAIDEEQFMKDIEKRRKEWLEAVAAIENEEQENEAASSDQMTQGSLEALAQANLQKAIDSLADLEPEYITPDMVPDSEEVFPTELFKVAEEPHNVEETPETITHQLEKMFSDNTLEVSRELHDLNENSHTIMDIQEMLPDEMLIESMGPPGIRESINMILDEERILPDEMTKVPSEPFIINEKSLVNDNQNNNGPAQNEFCAGFMSILTWSSSRSINILDAS</sequence>
<reference evidence="1" key="1">
    <citation type="submission" date="2023-04" db="EMBL/GenBank/DDBJ databases">
        <title>A chromosome-level genome assembly of the parasitoid wasp Eretmocerus hayati.</title>
        <authorList>
            <person name="Zhong Y."/>
            <person name="Liu S."/>
            <person name="Liu Y."/>
        </authorList>
    </citation>
    <scope>NUCLEOTIDE SEQUENCE</scope>
    <source>
        <strain evidence="1">ZJU_SS_LIU_2023</strain>
    </source>
</reference>